<accession>A0A4S3TNM8</accession>
<evidence type="ECO:0000313" key="1">
    <source>
        <dbReference type="EMBL" id="THE65871.1"/>
    </source>
</evidence>
<organism evidence="1 2">
    <name type="scientific">Salinadaptatus halalkaliphilus</name>
    <dbReference type="NCBI Taxonomy" id="2419781"/>
    <lineage>
        <taxon>Archaea</taxon>
        <taxon>Methanobacteriati</taxon>
        <taxon>Methanobacteriota</taxon>
        <taxon>Stenosarchaea group</taxon>
        <taxon>Halobacteria</taxon>
        <taxon>Halobacteriales</taxon>
        <taxon>Natrialbaceae</taxon>
        <taxon>Salinadaptatus</taxon>
    </lineage>
</organism>
<dbReference type="Proteomes" id="UP000318864">
    <property type="component" value="Unassembled WGS sequence"/>
</dbReference>
<reference evidence="1 2" key="1">
    <citation type="submission" date="2018-10" db="EMBL/GenBank/DDBJ databases">
        <title>Natronolimnobius sp. XQ-INN 246 isolated from Inner Mongolia Autonomous Region of China.</title>
        <authorList>
            <person name="Xue Q."/>
        </authorList>
    </citation>
    <scope>NUCLEOTIDE SEQUENCE [LARGE SCALE GENOMIC DNA]</scope>
    <source>
        <strain evidence="1 2">XQ-INN 246</strain>
    </source>
</reference>
<evidence type="ECO:0000313" key="2">
    <source>
        <dbReference type="Proteomes" id="UP000318864"/>
    </source>
</evidence>
<sequence length="106" mass="11904">MGFDGVSGEADQTFPPILAVPSQRRRIETIDSRHEIPASERTRRLLTVWPLTEGEVLFVRGGTNHEGVDALEKYLNLPLFVPCRHRLAFLEPIDTAVFAFDIAVDT</sequence>
<keyword evidence="2" id="KW-1185">Reference proteome</keyword>
<comment type="caution">
    <text evidence="1">The sequence shown here is derived from an EMBL/GenBank/DDBJ whole genome shotgun (WGS) entry which is preliminary data.</text>
</comment>
<gene>
    <name evidence="1" type="ORF">D8Y22_04925</name>
</gene>
<dbReference type="AlphaFoldDB" id="A0A4S3TNM8"/>
<name>A0A4S3TNM8_9EURY</name>
<protein>
    <submittedName>
        <fullName evidence="1">Uncharacterized protein</fullName>
    </submittedName>
</protein>
<dbReference type="EMBL" id="RBZW01000014">
    <property type="protein sequence ID" value="THE65871.1"/>
    <property type="molecule type" value="Genomic_DNA"/>
</dbReference>
<proteinExistence type="predicted"/>